<dbReference type="Gene3D" id="3.40.30.10">
    <property type="entry name" value="Glutaredoxin"/>
    <property type="match status" value="1"/>
</dbReference>
<organism evidence="2 3">
    <name type="scientific">Phytomonospora endophytica</name>
    <dbReference type="NCBI Taxonomy" id="714109"/>
    <lineage>
        <taxon>Bacteria</taxon>
        <taxon>Bacillati</taxon>
        <taxon>Actinomycetota</taxon>
        <taxon>Actinomycetes</taxon>
        <taxon>Micromonosporales</taxon>
        <taxon>Micromonosporaceae</taxon>
        <taxon>Phytomonospora</taxon>
    </lineage>
</organism>
<name>A0A841FWZ2_9ACTN</name>
<dbReference type="EMBL" id="JACHGT010000011">
    <property type="protein sequence ID" value="MBB6036999.1"/>
    <property type="molecule type" value="Genomic_DNA"/>
</dbReference>
<evidence type="ECO:0000256" key="1">
    <source>
        <dbReference type="PROSITE-ProRule" id="PRU01282"/>
    </source>
</evidence>
<dbReference type="Proteomes" id="UP000548476">
    <property type="component" value="Unassembled WGS sequence"/>
</dbReference>
<dbReference type="EC" id="1.20.4.1" evidence="2"/>
<evidence type="ECO:0000313" key="3">
    <source>
        <dbReference type="Proteomes" id="UP000548476"/>
    </source>
</evidence>
<dbReference type="Pfam" id="PF03960">
    <property type="entry name" value="ArsC"/>
    <property type="match status" value="1"/>
</dbReference>
<proteinExistence type="inferred from homology"/>
<evidence type="ECO:0000313" key="2">
    <source>
        <dbReference type="EMBL" id="MBB6036999.1"/>
    </source>
</evidence>
<keyword evidence="2" id="KW-0560">Oxidoreductase</keyword>
<comment type="similarity">
    <text evidence="1">Belongs to the ArsC family.</text>
</comment>
<dbReference type="AlphaFoldDB" id="A0A841FWZ2"/>
<dbReference type="SUPFAM" id="SSF52833">
    <property type="entry name" value="Thioredoxin-like"/>
    <property type="match status" value="1"/>
</dbReference>
<sequence length="120" mass="13032">MEMWNNPSCSKCAGARARLDAADVGYRIRPYLDEPPSAEELTEVLRRLGAEPWDICRTGEAAAAGLGLSAWGREAADRERWIAAMVAHPSLIQRPILIFDDGTALVARTPEALDAAVEKA</sequence>
<dbReference type="PROSITE" id="PS51353">
    <property type="entry name" value="ARSC"/>
    <property type="match status" value="1"/>
</dbReference>
<keyword evidence="3" id="KW-1185">Reference proteome</keyword>
<dbReference type="RefSeq" id="WP_184789838.1">
    <property type="nucleotide sequence ID" value="NZ_BONT01000072.1"/>
</dbReference>
<dbReference type="GO" id="GO:0008794">
    <property type="term" value="F:arsenate reductase (glutaredoxin) activity"/>
    <property type="evidence" value="ECO:0007669"/>
    <property type="project" value="UniProtKB-EC"/>
</dbReference>
<reference evidence="2 3" key="1">
    <citation type="submission" date="2020-08" db="EMBL/GenBank/DDBJ databases">
        <title>Genomic Encyclopedia of Type Strains, Phase IV (KMG-IV): sequencing the most valuable type-strain genomes for metagenomic binning, comparative biology and taxonomic classification.</title>
        <authorList>
            <person name="Goeker M."/>
        </authorList>
    </citation>
    <scope>NUCLEOTIDE SEQUENCE [LARGE SCALE GENOMIC DNA]</scope>
    <source>
        <strain evidence="2 3">YIM 65646</strain>
    </source>
</reference>
<gene>
    <name evidence="2" type="ORF">HNR73_004872</name>
</gene>
<comment type="caution">
    <text evidence="2">The sequence shown here is derived from an EMBL/GenBank/DDBJ whole genome shotgun (WGS) entry which is preliminary data.</text>
</comment>
<dbReference type="PANTHER" id="PTHR30041">
    <property type="entry name" value="ARSENATE REDUCTASE"/>
    <property type="match status" value="1"/>
</dbReference>
<dbReference type="PANTHER" id="PTHR30041:SF4">
    <property type="entry name" value="ARSENATE REDUCTASE"/>
    <property type="match status" value="1"/>
</dbReference>
<protein>
    <submittedName>
        <fullName evidence="2">Arsenate reductase</fullName>
        <ecNumber evidence="2">1.20.4.1</ecNumber>
    </submittedName>
</protein>
<accession>A0A841FWZ2</accession>
<dbReference type="InterPro" id="IPR036249">
    <property type="entry name" value="Thioredoxin-like_sf"/>
</dbReference>
<dbReference type="InterPro" id="IPR006660">
    <property type="entry name" value="Arsenate_reductase-like"/>
</dbReference>